<dbReference type="EC" id="2.5.1.59" evidence="3"/>
<dbReference type="PANTHER" id="PTHR11129:SF1">
    <property type="entry name" value="PROTEIN FARNESYLTRANSFERASE_GERANYLGERANYLTRANSFERASE TYPE-1 SUBUNIT ALPHA"/>
    <property type="match status" value="1"/>
</dbReference>
<organism evidence="16 17">
    <name type="scientific">Neurospora intermedia</name>
    <dbReference type="NCBI Taxonomy" id="5142"/>
    <lineage>
        <taxon>Eukaryota</taxon>
        <taxon>Fungi</taxon>
        <taxon>Dikarya</taxon>
        <taxon>Ascomycota</taxon>
        <taxon>Pezizomycotina</taxon>
        <taxon>Sordariomycetes</taxon>
        <taxon>Sordariomycetidae</taxon>
        <taxon>Sordariales</taxon>
        <taxon>Sordariaceae</taxon>
        <taxon>Neurospora</taxon>
    </lineage>
</organism>
<evidence type="ECO:0000256" key="3">
    <source>
        <dbReference type="ARBA" id="ARBA00012700"/>
    </source>
</evidence>
<evidence type="ECO:0000256" key="2">
    <source>
        <dbReference type="ARBA" id="ARBA00006734"/>
    </source>
</evidence>
<feature type="signal peptide" evidence="15">
    <location>
        <begin position="1"/>
        <end position="22"/>
    </location>
</feature>
<evidence type="ECO:0000313" key="16">
    <source>
        <dbReference type="EMBL" id="KAL0466949.1"/>
    </source>
</evidence>
<evidence type="ECO:0000256" key="14">
    <source>
        <dbReference type="SAM" id="MobiDB-lite"/>
    </source>
</evidence>
<evidence type="ECO:0000256" key="1">
    <source>
        <dbReference type="ARBA" id="ARBA00001946"/>
    </source>
</evidence>
<proteinExistence type="inferred from homology"/>
<reference evidence="16 17" key="1">
    <citation type="submission" date="2023-09" db="EMBL/GenBank/DDBJ databases">
        <title>Multi-omics analysis of a traditional fermented food reveals byproduct-associated fungal strains for waste-to-food upcycling.</title>
        <authorList>
            <consortium name="Lawrence Berkeley National Laboratory"/>
            <person name="Rekdal V.M."/>
            <person name="Villalobos-Escobedo J.M."/>
            <person name="Rodriguez-Valeron N."/>
            <person name="Garcia M.O."/>
            <person name="Vasquez D.P."/>
            <person name="Damayanti I."/>
            <person name="Sorensen P.M."/>
            <person name="Baidoo E.E."/>
            <person name="De Carvalho A.C."/>
            <person name="Riley R."/>
            <person name="Lipzen A."/>
            <person name="He G."/>
            <person name="Yan M."/>
            <person name="Haridas S."/>
            <person name="Daum C."/>
            <person name="Yoshinaga Y."/>
            <person name="Ng V."/>
            <person name="Grigoriev I.V."/>
            <person name="Munk R."/>
            <person name="Nuraida L."/>
            <person name="Wijaya C.H."/>
            <person name="Morales P.-C."/>
            <person name="Keasling J.D."/>
        </authorList>
    </citation>
    <scope>NUCLEOTIDE SEQUENCE [LARGE SCALE GENOMIC DNA]</scope>
    <source>
        <strain evidence="16 17">FGSC 2613</strain>
    </source>
</reference>
<feature type="chain" id="PRO_5047011434" description="Protein farnesyltransferase/geranylgeranyltransferase type-1 subunit alpha" evidence="15">
    <location>
        <begin position="23"/>
        <end position="612"/>
    </location>
</feature>
<dbReference type="InterPro" id="IPR002088">
    <property type="entry name" value="Prenyl_trans_a"/>
</dbReference>
<sequence>MRHWLLTSFVTLFVSFCNPMTANQCVQQGPRSALRPHHFPLSNHLITMPPKGKAATKPKATETPATTTSNPTTTNTTRQTASQPSEPTTVLERSQQRYEKTRPFEAARQQKGLSKLFKEDQKGWICDQLLHLTNRLPAASRSSLLGPKASKEIWWTVNGTNSIVRGLKHKPEPYTTWGTDRNGHDVGSYTIERFDERFRKRIALTALQVSSRVFRENVEREKRGFVDARSGREIIVTEREIDEEKVRRSKMAVLKKDLYGAITGRLAESVEWEDVVPIPHEEPEGALAAITYPAEYAEAMSYLRAVMTTKEYSPRCLRLTEHIIAMNPAHYTVWLYRAANIFALGISIPDEIEWLNEVALANLKNYQIWHHRHLLVEHYYPTISSDPEALAQFAKQERDFLIAILSEDTKNYHVWSYRSWLVGKLGMWEDEEELKSIEKMIDEDVRNNSAWSHRFVLVFSNPKYATPGKAATEKDEKVPQELVDREVKYAQSKAFLAPQNQSPWNYMRGVLVKGGQPLASVQGFGEEFVNKLGEGEEEEEVKSTHALDLLAEIYAEKKDNEKADLCLRRLAEKWDKIRGGYWEWRRKCLTQSETEKAPGEQVEEAEEGSAAV</sequence>
<dbReference type="Pfam" id="PF01239">
    <property type="entry name" value="PPTA"/>
    <property type="match status" value="4"/>
</dbReference>
<evidence type="ECO:0000256" key="13">
    <source>
        <dbReference type="ARBA" id="ARBA00043219"/>
    </source>
</evidence>
<feature type="compositionally biased region" description="Acidic residues" evidence="14">
    <location>
        <begin position="601"/>
        <end position="612"/>
    </location>
</feature>
<evidence type="ECO:0000256" key="8">
    <source>
        <dbReference type="ARBA" id="ARBA00022842"/>
    </source>
</evidence>
<evidence type="ECO:0000256" key="5">
    <source>
        <dbReference type="ARBA" id="ARBA00022602"/>
    </source>
</evidence>
<keyword evidence="5" id="KW-0637">Prenyltransferase</keyword>
<comment type="caution">
    <text evidence="16">The sequence shown here is derived from an EMBL/GenBank/DDBJ whole genome shotgun (WGS) entry which is preliminary data.</text>
</comment>
<dbReference type="EMBL" id="JAVLET010000011">
    <property type="protein sequence ID" value="KAL0466949.1"/>
    <property type="molecule type" value="Genomic_DNA"/>
</dbReference>
<dbReference type="Gene3D" id="1.25.40.120">
    <property type="entry name" value="Protein prenylyltransferase"/>
    <property type="match status" value="1"/>
</dbReference>
<keyword evidence="6" id="KW-0808">Transferase</keyword>
<evidence type="ECO:0000256" key="12">
    <source>
        <dbReference type="ARBA" id="ARBA00043086"/>
    </source>
</evidence>
<dbReference type="EC" id="2.5.1.58" evidence="4"/>
<evidence type="ECO:0000256" key="4">
    <source>
        <dbReference type="ARBA" id="ARBA00012702"/>
    </source>
</evidence>
<feature type="compositionally biased region" description="Basic and acidic residues" evidence="14">
    <location>
        <begin position="94"/>
        <end position="105"/>
    </location>
</feature>
<comment type="cofactor">
    <cofactor evidence="1">
        <name>Mg(2+)</name>
        <dbReference type="ChEBI" id="CHEBI:18420"/>
    </cofactor>
</comment>
<keyword evidence="17" id="KW-1185">Reference proteome</keyword>
<feature type="region of interest" description="Disordered" evidence="14">
    <location>
        <begin position="593"/>
        <end position="612"/>
    </location>
</feature>
<feature type="compositionally biased region" description="Low complexity" evidence="14">
    <location>
        <begin position="47"/>
        <end position="81"/>
    </location>
</feature>
<evidence type="ECO:0000256" key="15">
    <source>
        <dbReference type="SAM" id="SignalP"/>
    </source>
</evidence>
<keyword evidence="8" id="KW-0460">Magnesium</keyword>
<feature type="region of interest" description="Disordered" evidence="14">
    <location>
        <begin position="42"/>
        <end position="106"/>
    </location>
</feature>
<name>A0ABR3D2P1_NEUIN</name>
<dbReference type="Proteomes" id="UP001451303">
    <property type="component" value="Unassembled WGS sequence"/>
</dbReference>
<accession>A0ABR3D2P1</accession>
<comment type="similarity">
    <text evidence="2">Belongs to the protein prenyltransferase subunit alpha family.</text>
</comment>
<dbReference type="PROSITE" id="PS51147">
    <property type="entry name" value="PFTA"/>
    <property type="match status" value="5"/>
</dbReference>
<dbReference type="SUPFAM" id="SSF48439">
    <property type="entry name" value="Protein prenylyltransferase"/>
    <property type="match status" value="1"/>
</dbReference>
<evidence type="ECO:0000256" key="7">
    <source>
        <dbReference type="ARBA" id="ARBA00022737"/>
    </source>
</evidence>
<evidence type="ECO:0000256" key="9">
    <source>
        <dbReference type="ARBA" id="ARBA00040965"/>
    </source>
</evidence>
<keyword evidence="15" id="KW-0732">Signal</keyword>
<gene>
    <name evidence="16" type="ORF">QR685DRAFT_534839</name>
</gene>
<evidence type="ECO:0000256" key="6">
    <source>
        <dbReference type="ARBA" id="ARBA00022679"/>
    </source>
</evidence>
<keyword evidence="7" id="KW-0677">Repeat</keyword>
<evidence type="ECO:0000256" key="11">
    <source>
        <dbReference type="ARBA" id="ARBA00042436"/>
    </source>
</evidence>
<evidence type="ECO:0000313" key="17">
    <source>
        <dbReference type="Proteomes" id="UP001451303"/>
    </source>
</evidence>
<evidence type="ECO:0000256" key="10">
    <source>
        <dbReference type="ARBA" id="ARBA00041392"/>
    </source>
</evidence>
<dbReference type="PANTHER" id="PTHR11129">
    <property type="entry name" value="PROTEIN FARNESYLTRANSFERASE ALPHA SUBUNIT/RAB GERANYLGERANYL TRANSFERASE ALPHA SUBUNIT"/>
    <property type="match status" value="1"/>
</dbReference>
<feature type="compositionally biased region" description="Polar residues" evidence="14">
    <location>
        <begin position="82"/>
        <end position="93"/>
    </location>
</feature>
<protein>
    <recommendedName>
        <fullName evidence="9">Protein farnesyltransferase/geranylgeranyltransferase type-1 subunit alpha</fullName>
        <ecNumber evidence="4">2.5.1.58</ecNumber>
        <ecNumber evidence="3">2.5.1.59</ecNumber>
    </recommendedName>
    <alternativeName>
        <fullName evidence="12">CAAX farnesyltransferase subunit alpha</fullName>
    </alternativeName>
    <alternativeName>
        <fullName evidence="11">FTase-alpha</fullName>
    </alternativeName>
    <alternativeName>
        <fullName evidence="10">Ras proteins prenyltransferase subunit alpha</fullName>
    </alternativeName>
    <alternativeName>
        <fullName evidence="13">Type I protein geranyl-geranyltransferase subunit alpha</fullName>
    </alternativeName>
</protein>